<name>F9QC83_9PAST</name>
<dbReference type="InterPro" id="IPR045864">
    <property type="entry name" value="aa-tRNA-synth_II/BPL/LPL"/>
</dbReference>
<dbReference type="HAMAP" id="MF_00184">
    <property type="entry name" value="Thr_tRNA_synth"/>
    <property type="match status" value="1"/>
</dbReference>
<dbReference type="CDD" id="cd01667">
    <property type="entry name" value="TGS_ThrRS"/>
    <property type="match status" value="1"/>
</dbReference>
<dbReference type="PANTHER" id="PTHR11451:SF44">
    <property type="entry name" value="THREONINE--TRNA LIGASE, CHLOROPLASTIC_MITOCHONDRIAL 2"/>
    <property type="match status" value="1"/>
</dbReference>
<dbReference type="EMBL" id="AFUV01000025">
    <property type="protein sequence ID" value="EGV04823.1"/>
    <property type="molecule type" value="Genomic_DNA"/>
</dbReference>
<dbReference type="FunFam" id="3.30.980.10:FF:000005">
    <property type="entry name" value="Threonyl-tRNA synthetase, mitochondrial"/>
    <property type="match status" value="1"/>
</dbReference>
<keyword evidence="9 13" id="KW-0694">RNA-binding</keyword>
<dbReference type="InterPro" id="IPR036621">
    <property type="entry name" value="Anticodon-bd_dom_sf"/>
</dbReference>
<dbReference type="InterPro" id="IPR047246">
    <property type="entry name" value="ThrRS_anticodon"/>
</dbReference>
<feature type="domain" description="Aminoacyl-transfer RNA synthetases class-II family profile" evidence="14">
    <location>
        <begin position="243"/>
        <end position="534"/>
    </location>
</feature>
<evidence type="ECO:0000256" key="9">
    <source>
        <dbReference type="ARBA" id="ARBA00022884"/>
    </source>
</evidence>
<keyword evidence="10 13" id="KW-0648">Protein biosynthesis</keyword>
<dbReference type="InterPro" id="IPR006195">
    <property type="entry name" value="aa-tRNA-synth_II"/>
</dbReference>
<comment type="subunit">
    <text evidence="13">Homodimer.</text>
</comment>
<evidence type="ECO:0000256" key="1">
    <source>
        <dbReference type="ARBA" id="ARBA00008226"/>
    </source>
</evidence>
<comment type="caution">
    <text evidence="16">The sequence shown here is derived from an EMBL/GenBank/DDBJ whole genome shotgun (WGS) entry which is preliminary data.</text>
</comment>
<organism evidence="16 17">
    <name type="scientific">Haemophilus pittmaniae HK 85</name>
    <dbReference type="NCBI Taxonomy" id="1035188"/>
    <lineage>
        <taxon>Bacteria</taxon>
        <taxon>Pseudomonadati</taxon>
        <taxon>Pseudomonadota</taxon>
        <taxon>Gammaproteobacteria</taxon>
        <taxon>Pasteurellales</taxon>
        <taxon>Pasteurellaceae</taxon>
        <taxon>Haemophilus</taxon>
    </lineage>
</organism>
<dbReference type="FunFam" id="3.40.50.800:FF:000001">
    <property type="entry name" value="Threonine--tRNA ligase"/>
    <property type="match status" value="1"/>
</dbReference>
<dbReference type="Gene3D" id="3.30.980.10">
    <property type="entry name" value="Threonyl-trna Synthetase, Chain A, domain 2"/>
    <property type="match status" value="1"/>
</dbReference>
<dbReference type="AlphaFoldDB" id="F9QC83"/>
<evidence type="ECO:0000256" key="5">
    <source>
        <dbReference type="ARBA" id="ARBA00022723"/>
    </source>
</evidence>
<dbReference type="SUPFAM" id="SSF52954">
    <property type="entry name" value="Class II aaRS ABD-related"/>
    <property type="match status" value="1"/>
</dbReference>
<dbReference type="PRINTS" id="PR01047">
    <property type="entry name" value="TRNASYNTHTHR"/>
</dbReference>
<dbReference type="Pfam" id="PF00587">
    <property type="entry name" value="tRNA-synt_2b"/>
    <property type="match status" value="1"/>
</dbReference>
<dbReference type="PROSITE" id="PS51880">
    <property type="entry name" value="TGS"/>
    <property type="match status" value="1"/>
</dbReference>
<dbReference type="GO" id="GO:0005524">
    <property type="term" value="F:ATP binding"/>
    <property type="evidence" value="ECO:0007669"/>
    <property type="project" value="UniProtKB-UniRule"/>
</dbReference>
<keyword evidence="3 13" id="KW-0820">tRNA-binding</keyword>
<keyword evidence="6 13" id="KW-0547">Nucleotide-binding</keyword>
<dbReference type="InterPro" id="IPR012676">
    <property type="entry name" value="TGS-like"/>
</dbReference>
<dbReference type="EC" id="6.1.1.3" evidence="13"/>
<keyword evidence="4 13" id="KW-0436">Ligase</keyword>
<dbReference type="GO" id="GO:0000049">
    <property type="term" value="F:tRNA binding"/>
    <property type="evidence" value="ECO:0007669"/>
    <property type="project" value="UniProtKB-KW"/>
</dbReference>
<evidence type="ECO:0000256" key="13">
    <source>
        <dbReference type="HAMAP-Rule" id="MF_00184"/>
    </source>
</evidence>
<dbReference type="STRING" id="1035188.HMPREF9952_1091"/>
<evidence type="ECO:0000256" key="4">
    <source>
        <dbReference type="ARBA" id="ARBA00022598"/>
    </source>
</evidence>
<dbReference type="InterPro" id="IPR012947">
    <property type="entry name" value="tRNA_SAD"/>
</dbReference>
<keyword evidence="8 13" id="KW-0067">ATP-binding</keyword>
<keyword evidence="7 13" id="KW-0862">Zinc</keyword>
<dbReference type="NCBIfam" id="TIGR00418">
    <property type="entry name" value="thrS"/>
    <property type="match status" value="1"/>
</dbReference>
<dbReference type="RefSeq" id="WP_007243579.1">
    <property type="nucleotide sequence ID" value="NZ_AFUV01000025.1"/>
</dbReference>
<dbReference type="InterPro" id="IPR002320">
    <property type="entry name" value="Thr-tRNA-ligase_IIa"/>
</dbReference>
<evidence type="ECO:0000256" key="8">
    <source>
        <dbReference type="ARBA" id="ARBA00022840"/>
    </source>
</evidence>
<dbReference type="Pfam" id="PF03129">
    <property type="entry name" value="HGTP_anticodon"/>
    <property type="match status" value="1"/>
</dbReference>
<dbReference type="CDD" id="cd00860">
    <property type="entry name" value="ThrRS_anticodon"/>
    <property type="match status" value="1"/>
</dbReference>
<keyword evidence="2 13" id="KW-0963">Cytoplasm</keyword>
<dbReference type="Gene3D" id="3.30.54.20">
    <property type="match status" value="1"/>
</dbReference>
<dbReference type="PROSITE" id="PS50862">
    <property type="entry name" value="AA_TRNA_LIGASE_II"/>
    <property type="match status" value="1"/>
</dbReference>
<feature type="binding site" evidence="13">
    <location>
        <position position="385"/>
    </location>
    <ligand>
        <name>Zn(2+)</name>
        <dbReference type="ChEBI" id="CHEBI:29105"/>
        <note>catalytic</note>
    </ligand>
</feature>
<evidence type="ECO:0000256" key="3">
    <source>
        <dbReference type="ARBA" id="ARBA00022555"/>
    </source>
</evidence>
<dbReference type="GO" id="GO:0004829">
    <property type="term" value="F:threonine-tRNA ligase activity"/>
    <property type="evidence" value="ECO:0007669"/>
    <property type="project" value="UniProtKB-UniRule"/>
</dbReference>
<dbReference type="InterPro" id="IPR002314">
    <property type="entry name" value="aa-tRNA-synt_IIb"/>
</dbReference>
<dbReference type="FunFam" id="3.10.20.30:FF:000005">
    <property type="entry name" value="Threonine--tRNA ligase"/>
    <property type="match status" value="1"/>
</dbReference>
<evidence type="ECO:0000256" key="7">
    <source>
        <dbReference type="ARBA" id="ARBA00022833"/>
    </source>
</evidence>
<reference evidence="16 17" key="1">
    <citation type="submission" date="2011-07" db="EMBL/GenBank/DDBJ databases">
        <authorList>
            <person name="Harkins D.M."/>
            <person name="Madupu R."/>
            <person name="Durkin A.S."/>
            <person name="Torralba M."/>
            <person name="Methe B."/>
            <person name="Sutton G.G."/>
            <person name="Nelson K.E."/>
        </authorList>
    </citation>
    <scope>NUCLEOTIDE SEQUENCE [LARGE SCALE GENOMIC DNA]</scope>
    <source>
        <strain evidence="16 17">HK 85</strain>
    </source>
</reference>
<dbReference type="Pfam" id="PF07973">
    <property type="entry name" value="tRNA_SAD"/>
    <property type="match status" value="1"/>
</dbReference>
<keyword evidence="5 13" id="KW-0479">Metal-binding</keyword>
<feature type="binding site" evidence="13">
    <location>
        <position position="334"/>
    </location>
    <ligand>
        <name>Zn(2+)</name>
        <dbReference type="ChEBI" id="CHEBI:29105"/>
        <note>catalytic</note>
    </ligand>
</feature>
<evidence type="ECO:0000256" key="12">
    <source>
        <dbReference type="ARBA" id="ARBA00049515"/>
    </source>
</evidence>
<dbReference type="GO" id="GO:0046872">
    <property type="term" value="F:metal ion binding"/>
    <property type="evidence" value="ECO:0007669"/>
    <property type="project" value="UniProtKB-KW"/>
</dbReference>
<evidence type="ECO:0000313" key="16">
    <source>
        <dbReference type="EMBL" id="EGV04823.1"/>
    </source>
</evidence>
<dbReference type="SUPFAM" id="SSF55681">
    <property type="entry name" value="Class II aaRS and biotin synthetases"/>
    <property type="match status" value="1"/>
</dbReference>
<dbReference type="InterPro" id="IPR018163">
    <property type="entry name" value="Thr/Ala-tRNA-synth_IIc_edit"/>
</dbReference>
<feature type="region of interest" description="Catalytic" evidence="13">
    <location>
        <begin position="243"/>
        <end position="534"/>
    </location>
</feature>
<feature type="binding site" evidence="13">
    <location>
        <position position="511"/>
    </location>
    <ligand>
        <name>Zn(2+)</name>
        <dbReference type="ChEBI" id="CHEBI:29105"/>
        <note>catalytic</note>
    </ligand>
</feature>
<dbReference type="InterPro" id="IPR033728">
    <property type="entry name" value="ThrRS_core"/>
</dbReference>
<evidence type="ECO:0000259" key="14">
    <source>
        <dbReference type="PROSITE" id="PS50862"/>
    </source>
</evidence>
<dbReference type="Gene3D" id="3.40.50.800">
    <property type="entry name" value="Anticodon-binding domain"/>
    <property type="match status" value="1"/>
</dbReference>
<feature type="domain" description="TGS" evidence="15">
    <location>
        <begin position="1"/>
        <end position="61"/>
    </location>
</feature>
<evidence type="ECO:0000256" key="11">
    <source>
        <dbReference type="ARBA" id="ARBA00023146"/>
    </source>
</evidence>
<dbReference type="FunFam" id="3.30.930.10:FF:000002">
    <property type="entry name" value="Threonine--tRNA ligase"/>
    <property type="match status" value="1"/>
</dbReference>
<sequence>MPIITLPDGSKREFDRPVSVLEVAQDIGAGLAKATIAGRVNGERRDACDIINEDANLEIITAKDEDGLEIIRHSCAHLLGHAIKQLFPDVKMAIGPTIENGFYYDVDLDRSLTQEDVDAIEKRMLELAKTNYDVIKTPVSWQEARDTFEKRGEPYKMAILDENIERTATPALYHHEEYIDMCRGPHVPNMRFCHHFKLMKVAGAYWRGDSKNKMLQRIYGTAWADKKQLAEYLTRLEEAAKRDHRKIGKALDLYHMQEEAPGMVFWHNDGWTIFRELETFVRTKLKEYDYQEVKGPFMMDRVLWEKTGHWQNYGDLMFTTQSENREYAIKPMNCPGHVQIFNQGLKSYRDLPIRMAEFGSCHRNEPSGSLHGLMRVRGFTQDDAHIFCTEDQIESEVTSCIKMVYDIYSTFGFQNIQVKLSTRPEKRIGADDMWDRAEAGLAAALAHNGLEYEIQEGEGAFYGPKIEFALRDCLDREWQCGTIQLDFALPGRLNASYVAEDNDRRTPVMIHRAILGSIERFIGIITEEYAGFFPAWLAPVQAVVMNITDSQADYVQKVVKQLSDAGLRVKADLRNEKVGFKIREHTLRRVPYMLVCGDKEIAEGKVAVRTRKGADLGSFSVEEFAEILKSQVRQRELKLLGEE</sequence>
<dbReference type="InterPro" id="IPR004095">
    <property type="entry name" value="TGS"/>
</dbReference>
<comment type="subcellular location">
    <subcellularLocation>
        <location evidence="13">Cytoplasm</location>
    </subcellularLocation>
</comment>
<comment type="catalytic activity">
    <reaction evidence="12 13">
        <text>tRNA(Thr) + L-threonine + ATP = L-threonyl-tRNA(Thr) + AMP + diphosphate + H(+)</text>
        <dbReference type="Rhea" id="RHEA:24624"/>
        <dbReference type="Rhea" id="RHEA-COMP:9670"/>
        <dbReference type="Rhea" id="RHEA-COMP:9704"/>
        <dbReference type="ChEBI" id="CHEBI:15378"/>
        <dbReference type="ChEBI" id="CHEBI:30616"/>
        <dbReference type="ChEBI" id="CHEBI:33019"/>
        <dbReference type="ChEBI" id="CHEBI:57926"/>
        <dbReference type="ChEBI" id="CHEBI:78442"/>
        <dbReference type="ChEBI" id="CHEBI:78534"/>
        <dbReference type="ChEBI" id="CHEBI:456215"/>
        <dbReference type="EC" id="6.1.1.3"/>
    </reaction>
</comment>
<evidence type="ECO:0000256" key="2">
    <source>
        <dbReference type="ARBA" id="ARBA00022490"/>
    </source>
</evidence>
<evidence type="ECO:0000256" key="10">
    <source>
        <dbReference type="ARBA" id="ARBA00022917"/>
    </source>
</evidence>
<dbReference type="Proteomes" id="UP000006235">
    <property type="component" value="Unassembled WGS sequence"/>
</dbReference>
<dbReference type="InterPro" id="IPR012675">
    <property type="entry name" value="Beta-grasp_dom_sf"/>
</dbReference>
<comment type="cofactor">
    <cofactor evidence="13">
        <name>Zn(2+)</name>
        <dbReference type="ChEBI" id="CHEBI:29105"/>
    </cofactor>
    <text evidence="13">Binds 1 zinc ion per subunit.</text>
</comment>
<protein>
    <recommendedName>
        <fullName evidence="13">Threonine--tRNA ligase</fullName>
        <ecNumber evidence="13">6.1.1.3</ecNumber>
    </recommendedName>
    <alternativeName>
        <fullName evidence="13">Threonyl-tRNA synthetase</fullName>
        <shortName evidence="13">ThrRS</shortName>
    </alternativeName>
</protein>
<dbReference type="CDD" id="cd00771">
    <property type="entry name" value="ThrRS_core"/>
    <property type="match status" value="1"/>
</dbReference>
<evidence type="ECO:0000256" key="6">
    <source>
        <dbReference type="ARBA" id="ARBA00022741"/>
    </source>
</evidence>
<dbReference type="GO" id="GO:0005829">
    <property type="term" value="C:cytosol"/>
    <property type="evidence" value="ECO:0007669"/>
    <property type="project" value="TreeGrafter"/>
</dbReference>
<accession>F9QC83</accession>
<dbReference type="InterPro" id="IPR004154">
    <property type="entry name" value="Anticodon-bd"/>
</dbReference>
<dbReference type="FunFam" id="3.30.54.20:FF:000002">
    <property type="entry name" value="Threonine--tRNA ligase"/>
    <property type="match status" value="1"/>
</dbReference>
<dbReference type="Pfam" id="PF02824">
    <property type="entry name" value="TGS"/>
    <property type="match status" value="1"/>
</dbReference>
<evidence type="ECO:0000259" key="15">
    <source>
        <dbReference type="PROSITE" id="PS51880"/>
    </source>
</evidence>
<proteinExistence type="inferred from homology"/>
<dbReference type="SUPFAM" id="SSF81271">
    <property type="entry name" value="TGS-like"/>
    <property type="match status" value="1"/>
</dbReference>
<evidence type="ECO:0000313" key="17">
    <source>
        <dbReference type="Proteomes" id="UP000006235"/>
    </source>
</evidence>
<dbReference type="Gene3D" id="3.10.20.30">
    <property type="match status" value="1"/>
</dbReference>
<dbReference type="SMART" id="SM00863">
    <property type="entry name" value="tRNA_SAD"/>
    <property type="match status" value="1"/>
</dbReference>
<keyword evidence="11 13" id="KW-0030">Aminoacyl-tRNA synthetase</keyword>
<dbReference type="SUPFAM" id="SSF55186">
    <property type="entry name" value="ThrRS/AlaRS common domain"/>
    <property type="match status" value="1"/>
</dbReference>
<dbReference type="PANTHER" id="PTHR11451">
    <property type="entry name" value="THREONINE-TRNA LIGASE"/>
    <property type="match status" value="1"/>
</dbReference>
<comment type="similarity">
    <text evidence="1 13">Belongs to the class-II aminoacyl-tRNA synthetase family.</text>
</comment>
<dbReference type="GO" id="GO:0006435">
    <property type="term" value="P:threonyl-tRNA aminoacylation"/>
    <property type="evidence" value="ECO:0007669"/>
    <property type="project" value="UniProtKB-UniRule"/>
</dbReference>
<gene>
    <name evidence="13 16" type="primary">thrS</name>
    <name evidence="16" type="ORF">HMPREF9952_1091</name>
</gene>
<dbReference type="Gene3D" id="3.30.930.10">
    <property type="entry name" value="Bira Bifunctional Protein, Domain 2"/>
    <property type="match status" value="1"/>
</dbReference>